<dbReference type="InterPro" id="IPR011009">
    <property type="entry name" value="Kinase-like_dom_sf"/>
</dbReference>
<dbReference type="SUPFAM" id="SSF56112">
    <property type="entry name" value="Protein kinase-like (PK-like)"/>
    <property type="match status" value="1"/>
</dbReference>
<dbReference type="Proteomes" id="UP000268096">
    <property type="component" value="Unassembled WGS sequence"/>
</dbReference>
<proteinExistence type="predicted"/>
<accession>A0A3M5KEW7</accession>
<gene>
    <name evidence="1" type="ORF">ALP48_05205</name>
</gene>
<reference evidence="1 2" key="1">
    <citation type="submission" date="2018-08" db="EMBL/GenBank/DDBJ databases">
        <title>Recombination of ecologically and evolutionarily significant loci maintains genetic cohesion in the Pseudomonas syringae species complex.</title>
        <authorList>
            <person name="Dillon M."/>
            <person name="Thakur S."/>
            <person name="Almeida R.N.D."/>
            <person name="Weir B.S."/>
            <person name="Guttman D.S."/>
        </authorList>
    </citation>
    <scope>NUCLEOTIDE SEQUENCE [LARGE SCALE GENOMIC DNA]</scope>
    <source>
        <strain evidence="1 2">ICMP 16926</strain>
    </source>
</reference>
<organism evidence="1 2">
    <name type="scientific">Pseudomonas syringae pv. solidagae</name>
    <dbReference type="NCBI Taxonomy" id="264458"/>
    <lineage>
        <taxon>Bacteria</taxon>
        <taxon>Pseudomonadati</taxon>
        <taxon>Pseudomonadota</taxon>
        <taxon>Gammaproteobacteria</taxon>
        <taxon>Pseudomonadales</taxon>
        <taxon>Pseudomonadaceae</taxon>
        <taxon>Pseudomonas</taxon>
        <taxon>Pseudomonas syringae</taxon>
    </lineage>
</organism>
<evidence type="ECO:0000313" key="1">
    <source>
        <dbReference type="EMBL" id="RMT42307.1"/>
    </source>
</evidence>
<evidence type="ECO:0000313" key="2">
    <source>
        <dbReference type="Proteomes" id="UP000268096"/>
    </source>
</evidence>
<dbReference type="EMBL" id="RBTH01000282">
    <property type="protein sequence ID" value="RMT42307.1"/>
    <property type="molecule type" value="Genomic_DNA"/>
</dbReference>
<protein>
    <submittedName>
        <fullName evidence="1">Putative Toluene tolerance protein</fullName>
    </submittedName>
</protein>
<comment type="caution">
    <text evidence="1">The sequence shown here is derived from an EMBL/GenBank/DDBJ whole genome shotgun (WGS) entry which is preliminary data.</text>
</comment>
<name>A0A3M5KEW7_PSESX</name>
<sequence>MFTLEVADDSEVVMRIRRVKKRPNCITAVFAAACCGNIGGSSIPWGVKTGVSMQALDHAHYLERVQGAEVLEADGTGDKVLRLRDGSMLKLFRRKRLVSSAAWYPYAQRFADNCETLARRGIPCPRVRTVCRIAEIERDAVHYDPLAGFTLRQLLGSAVADDKLRRQLGSFIAGLHEKGIYFRSAHLGNVILTPEGSLGLIDIADMKTYRRALRKSLRLRNFKHMLRYQEDRQWLLDNGNPAFLDGYMSAQTLCDTSELAQAVQ</sequence>
<dbReference type="AlphaFoldDB" id="A0A3M5KEW7"/>